<dbReference type="PROSITE" id="PS50222">
    <property type="entry name" value="EF_HAND_2"/>
    <property type="match status" value="3"/>
</dbReference>
<feature type="domain" description="EF-hand" evidence="4">
    <location>
        <begin position="174"/>
        <end position="209"/>
    </location>
</feature>
<dbReference type="SMART" id="SM00054">
    <property type="entry name" value="EFh"/>
    <property type="match status" value="3"/>
</dbReference>
<feature type="domain" description="EF-hand" evidence="4">
    <location>
        <begin position="126"/>
        <end position="161"/>
    </location>
</feature>
<reference evidence="5" key="1">
    <citation type="submission" date="2025-08" db="UniProtKB">
        <authorList>
            <consortium name="Ensembl"/>
        </authorList>
    </citation>
    <scope>IDENTIFICATION</scope>
</reference>
<dbReference type="Proteomes" id="UP000694546">
    <property type="component" value="Chromosome 3"/>
</dbReference>
<dbReference type="PANTHER" id="PTHR23055:SF65">
    <property type="entry name" value="KV CHANNEL-INTERACTING PROTEIN 2"/>
    <property type="match status" value="1"/>
</dbReference>
<dbReference type="AlphaFoldDB" id="A0A8C4ZRT4"/>
<dbReference type="OMA" id="EFMEICS"/>
<dbReference type="Gene3D" id="1.10.238.10">
    <property type="entry name" value="EF-hand"/>
    <property type="match status" value="1"/>
</dbReference>
<dbReference type="Ensembl" id="ENSGMOT00000021503.2">
    <property type="protein sequence ID" value="ENSGMOP00000020991.2"/>
    <property type="gene ID" value="ENSGMOG00000019514.2"/>
</dbReference>
<dbReference type="InterPro" id="IPR018247">
    <property type="entry name" value="EF_Hand_1_Ca_BS"/>
</dbReference>
<proteinExistence type="predicted"/>
<dbReference type="PRINTS" id="PR00450">
    <property type="entry name" value="RECOVERIN"/>
</dbReference>
<evidence type="ECO:0000256" key="3">
    <source>
        <dbReference type="ARBA" id="ARBA00022837"/>
    </source>
</evidence>
<gene>
    <name evidence="5" type="primary">KCNIP2</name>
</gene>
<keyword evidence="1" id="KW-0479">Metal-binding</keyword>
<dbReference type="Pfam" id="PF13499">
    <property type="entry name" value="EF-hand_7"/>
    <property type="match status" value="1"/>
</dbReference>
<dbReference type="GeneTree" id="ENSGT00940000157798"/>
<dbReference type="InterPro" id="IPR028846">
    <property type="entry name" value="Recoverin"/>
</dbReference>
<name>A0A8C4ZRT4_GADMO</name>
<dbReference type="GO" id="GO:0008076">
    <property type="term" value="C:voltage-gated potassium channel complex"/>
    <property type="evidence" value="ECO:0007669"/>
    <property type="project" value="TreeGrafter"/>
</dbReference>
<evidence type="ECO:0000313" key="6">
    <source>
        <dbReference type="Proteomes" id="UP000694546"/>
    </source>
</evidence>
<dbReference type="CDD" id="cd00051">
    <property type="entry name" value="EFh"/>
    <property type="match status" value="2"/>
</dbReference>
<feature type="domain" description="EF-hand" evidence="4">
    <location>
        <begin position="90"/>
        <end position="125"/>
    </location>
</feature>
<protein>
    <submittedName>
        <fullName evidence="5">Potassium voltage-gated channel interacting protein 2</fullName>
    </submittedName>
</protein>
<accession>A0A8C4ZRT4</accession>
<evidence type="ECO:0000313" key="5">
    <source>
        <dbReference type="Ensembl" id="ENSGMOP00000020991.2"/>
    </source>
</evidence>
<dbReference type="GO" id="GO:1901379">
    <property type="term" value="P:regulation of potassium ion transmembrane transport"/>
    <property type="evidence" value="ECO:0007669"/>
    <property type="project" value="TreeGrafter"/>
</dbReference>
<evidence type="ECO:0000259" key="4">
    <source>
        <dbReference type="PROSITE" id="PS50222"/>
    </source>
</evidence>
<organism evidence="5 6">
    <name type="scientific">Gadus morhua</name>
    <name type="common">Atlantic cod</name>
    <dbReference type="NCBI Taxonomy" id="8049"/>
    <lineage>
        <taxon>Eukaryota</taxon>
        <taxon>Metazoa</taxon>
        <taxon>Chordata</taxon>
        <taxon>Craniata</taxon>
        <taxon>Vertebrata</taxon>
        <taxon>Euteleostomi</taxon>
        <taxon>Actinopterygii</taxon>
        <taxon>Neopterygii</taxon>
        <taxon>Teleostei</taxon>
        <taxon>Neoteleostei</taxon>
        <taxon>Acanthomorphata</taxon>
        <taxon>Zeiogadaria</taxon>
        <taxon>Gadariae</taxon>
        <taxon>Gadiformes</taxon>
        <taxon>Gadoidei</taxon>
        <taxon>Gadidae</taxon>
        <taxon>Gadus</taxon>
    </lineage>
</organism>
<sequence>KTLKQRFLRLLPCYPSASSSSTNQNSEAGDGELSTVYCRPEGLDQLAQRTKFNRRELQILYREFKNECPGGTVDEEGFKSIYSRFFPQGDSSMYAHFLFRAFDTQRDGAVSFQDFVTGLSSILRGSVTERLSWAFCLYDLNNDGCISKEEMTDIMHSIYNLMGKNTSPGMKASAPDEHVDLFFRKMDRNRDGVVTMEEFMETCRKDENIMQSMHMLDHVI</sequence>
<dbReference type="GO" id="GO:0005509">
    <property type="term" value="F:calcium ion binding"/>
    <property type="evidence" value="ECO:0007669"/>
    <property type="project" value="InterPro"/>
</dbReference>
<dbReference type="Pfam" id="PF13833">
    <property type="entry name" value="EF-hand_8"/>
    <property type="match status" value="1"/>
</dbReference>
<keyword evidence="2" id="KW-0677">Repeat</keyword>
<dbReference type="PROSITE" id="PS00018">
    <property type="entry name" value="EF_HAND_1"/>
    <property type="match status" value="2"/>
</dbReference>
<evidence type="ECO:0000256" key="1">
    <source>
        <dbReference type="ARBA" id="ARBA00022723"/>
    </source>
</evidence>
<dbReference type="InterPro" id="IPR011992">
    <property type="entry name" value="EF-hand-dom_pair"/>
</dbReference>
<evidence type="ECO:0000256" key="2">
    <source>
        <dbReference type="ARBA" id="ARBA00022737"/>
    </source>
</evidence>
<dbReference type="PANTHER" id="PTHR23055">
    <property type="entry name" value="CALCIUM BINDING PROTEINS"/>
    <property type="match status" value="1"/>
</dbReference>
<dbReference type="GO" id="GO:0015459">
    <property type="term" value="F:potassium channel regulator activity"/>
    <property type="evidence" value="ECO:0007669"/>
    <property type="project" value="TreeGrafter"/>
</dbReference>
<reference evidence="5" key="2">
    <citation type="submission" date="2025-09" db="UniProtKB">
        <authorList>
            <consortium name="Ensembl"/>
        </authorList>
    </citation>
    <scope>IDENTIFICATION</scope>
</reference>
<keyword evidence="6" id="KW-1185">Reference proteome</keyword>
<dbReference type="SUPFAM" id="SSF47473">
    <property type="entry name" value="EF-hand"/>
    <property type="match status" value="1"/>
</dbReference>
<keyword evidence="3" id="KW-0106">Calcium</keyword>
<dbReference type="InterPro" id="IPR002048">
    <property type="entry name" value="EF_hand_dom"/>
</dbReference>